<accession>A0A139WSI5</accession>
<dbReference type="CDD" id="cd00146">
    <property type="entry name" value="PKD"/>
    <property type="match status" value="1"/>
</dbReference>
<gene>
    <name evidence="2" type="ORF">WA1_06155</name>
</gene>
<dbReference type="InterPro" id="IPR000601">
    <property type="entry name" value="PKD_dom"/>
</dbReference>
<dbReference type="PROSITE" id="PS50093">
    <property type="entry name" value="PKD"/>
    <property type="match status" value="1"/>
</dbReference>
<evidence type="ECO:0000259" key="1">
    <source>
        <dbReference type="PROSITE" id="PS50093"/>
    </source>
</evidence>
<name>A0A139WSI5_9CYAN</name>
<proteinExistence type="predicted"/>
<evidence type="ECO:0000313" key="3">
    <source>
        <dbReference type="Proteomes" id="UP000076925"/>
    </source>
</evidence>
<dbReference type="OrthoDB" id="9813836at2"/>
<dbReference type="EMBL" id="ANNX02000051">
    <property type="protein sequence ID" value="KYC35405.1"/>
    <property type="molecule type" value="Genomic_DNA"/>
</dbReference>
<keyword evidence="3" id="KW-1185">Reference proteome</keyword>
<organism evidence="2 3">
    <name type="scientific">Scytonema hofmannii PCC 7110</name>
    <dbReference type="NCBI Taxonomy" id="128403"/>
    <lineage>
        <taxon>Bacteria</taxon>
        <taxon>Bacillati</taxon>
        <taxon>Cyanobacteriota</taxon>
        <taxon>Cyanophyceae</taxon>
        <taxon>Nostocales</taxon>
        <taxon>Scytonemataceae</taxon>
        <taxon>Scytonema</taxon>
    </lineage>
</organism>
<dbReference type="Proteomes" id="UP000076925">
    <property type="component" value="Unassembled WGS sequence"/>
</dbReference>
<dbReference type="SUPFAM" id="SSF49299">
    <property type="entry name" value="PKD domain"/>
    <property type="match status" value="1"/>
</dbReference>
<dbReference type="InterPro" id="IPR013783">
    <property type="entry name" value="Ig-like_fold"/>
</dbReference>
<protein>
    <recommendedName>
        <fullName evidence="1">PKD domain-containing protein</fullName>
    </recommendedName>
</protein>
<reference evidence="2 3" key="1">
    <citation type="journal article" date="2013" name="Genome Biol. Evol.">
        <title>Genomes of Stigonematalean cyanobacteria (subsection V) and the evolution of oxygenic photosynthesis from prokaryotes to plastids.</title>
        <authorList>
            <person name="Dagan T."/>
            <person name="Roettger M."/>
            <person name="Stucken K."/>
            <person name="Landan G."/>
            <person name="Koch R."/>
            <person name="Major P."/>
            <person name="Gould S.B."/>
            <person name="Goremykin V.V."/>
            <person name="Rippka R."/>
            <person name="Tandeau de Marsac N."/>
            <person name="Gugger M."/>
            <person name="Lockhart P.J."/>
            <person name="Allen J.F."/>
            <person name="Brune I."/>
            <person name="Maus I."/>
            <person name="Puhler A."/>
            <person name="Martin W.F."/>
        </authorList>
    </citation>
    <scope>NUCLEOTIDE SEQUENCE [LARGE SCALE GENOMIC DNA]</scope>
    <source>
        <strain evidence="2 3">PCC 7110</strain>
    </source>
</reference>
<dbReference type="Pfam" id="PF18911">
    <property type="entry name" value="PKD_4"/>
    <property type="match status" value="1"/>
</dbReference>
<dbReference type="STRING" id="128403.WA1_06155"/>
<dbReference type="AlphaFoldDB" id="A0A139WSI5"/>
<sequence>MKEQTRNLLQLPQILVTIRSPTLGTLVMVAGNTATDVLNPSHTYTVDGEYTVTLTITVNAGAVSNDTMTVTVKKPPTMTASDVSIIEGDNGNKYAVFTASLSEASPVIYIDQSERFVYWVKR</sequence>
<evidence type="ECO:0000313" key="2">
    <source>
        <dbReference type="EMBL" id="KYC35405.1"/>
    </source>
</evidence>
<dbReference type="Gene3D" id="2.60.40.10">
    <property type="entry name" value="Immunoglobulins"/>
    <property type="match status" value="1"/>
</dbReference>
<feature type="domain" description="PKD" evidence="1">
    <location>
        <begin position="31"/>
        <end position="79"/>
    </location>
</feature>
<dbReference type="InterPro" id="IPR035986">
    <property type="entry name" value="PKD_dom_sf"/>
</dbReference>
<comment type="caution">
    <text evidence="2">The sequence shown here is derived from an EMBL/GenBank/DDBJ whole genome shotgun (WGS) entry which is preliminary data.</text>
</comment>